<evidence type="ECO:0000313" key="2">
    <source>
        <dbReference type="Proteomes" id="UP001367508"/>
    </source>
</evidence>
<reference evidence="1 2" key="1">
    <citation type="submission" date="2024-01" db="EMBL/GenBank/DDBJ databases">
        <title>The genomes of 5 underutilized Papilionoideae crops provide insights into root nodulation and disease resistanc.</title>
        <authorList>
            <person name="Jiang F."/>
        </authorList>
    </citation>
    <scope>NUCLEOTIDE SEQUENCE [LARGE SCALE GENOMIC DNA]</scope>
    <source>
        <strain evidence="1">LVBAO_FW01</strain>
        <tissue evidence="1">Leaves</tissue>
    </source>
</reference>
<name>A0AAN9MYX5_CANGL</name>
<sequence>MVMERCRKAKAIALLGLNSYGACKHSFDPLNGHMCYRATSFFAPQDFVTVYKLKNAFYSFIEVVIDLKPFLKDAVGICARRECDMGTLTWAGDKFSMLPSGLHGMLHFSTLTSESMLGSFTSSTALLKSQEQSKYNGPHMKYLQCNSLAIRLKELYTKLEHRTPGLLAAIMCLMSVVEAPLHKKSIDQDCKAKMTYNSSDLRGKIHAYVKQRARPRITCDISDKVITLLIPKFQQMSLTTMHKLLVKAKLAI</sequence>
<evidence type="ECO:0000313" key="1">
    <source>
        <dbReference type="EMBL" id="KAK7363600.1"/>
    </source>
</evidence>
<keyword evidence="2" id="KW-1185">Reference proteome</keyword>
<dbReference type="AlphaFoldDB" id="A0AAN9MYX5"/>
<organism evidence="1 2">
    <name type="scientific">Canavalia gladiata</name>
    <name type="common">Sword bean</name>
    <name type="synonym">Dolichos gladiatus</name>
    <dbReference type="NCBI Taxonomy" id="3824"/>
    <lineage>
        <taxon>Eukaryota</taxon>
        <taxon>Viridiplantae</taxon>
        <taxon>Streptophyta</taxon>
        <taxon>Embryophyta</taxon>
        <taxon>Tracheophyta</taxon>
        <taxon>Spermatophyta</taxon>
        <taxon>Magnoliopsida</taxon>
        <taxon>eudicotyledons</taxon>
        <taxon>Gunneridae</taxon>
        <taxon>Pentapetalae</taxon>
        <taxon>rosids</taxon>
        <taxon>fabids</taxon>
        <taxon>Fabales</taxon>
        <taxon>Fabaceae</taxon>
        <taxon>Papilionoideae</taxon>
        <taxon>50 kb inversion clade</taxon>
        <taxon>NPAAA clade</taxon>
        <taxon>indigoferoid/millettioid clade</taxon>
        <taxon>Phaseoleae</taxon>
        <taxon>Canavalia</taxon>
    </lineage>
</organism>
<protein>
    <submittedName>
        <fullName evidence="1">Uncharacterized protein</fullName>
    </submittedName>
</protein>
<accession>A0AAN9MYX5</accession>
<dbReference type="Proteomes" id="UP001367508">
    <property type="component" value="Unassembled WGS sequence"/>
</dbReference>
<comment type="caution">
    <text evidence="1">The sequence shown here is derived from an EMBL/GenBank/DDBJ whole genome shotgun (WGS) entry which is preliminary data.</text>
</comment>
<proteinExistence type="predicted"/>
<dbReference type="EMBL" id="JAYMYQ010000001">
    <property type="protein sequence ID" value="KAK7363600.1"/>
    <property type="molecule type" value="Genomic_DNA"/>
</dbReference>
<gene>
    <name evidence="1" type="ORF">VNO77_05748</name>
</gene>